<proteinExistence type="inferred from homology"/>
<dbReference type="Pfam" id="PF17820">
    <property type="entry name" value="PDZ_6"/>
    <property type="match status" value="1"/>
</dbReference>
<gene>
    <name evidence="6" type="ORF">Esi_0509_0002</name>
</gene>
<evidence type="ECO:0000259" key="5">
    <source>
        <dbReference type="PROSITE" id="PS50106"/>
    </source>
</evidence>
<dbReference type="Proteomes" id="UP000002630">
    <property type="component" value="Unassembled WGS sequence"/>
</dbReference>
<sequence>MRSSPGIVARVLREKASRGPPARASRSTSFRRSAASTWVAAAPAADQTGQREVASAQGLLRAAAAVPRHGRKHGEDGGDNVFRVWGGLLAAAATVAAQGADGADTKQAASAAASGGTMRQQSRRNRAPVGELPVGRHAVADAVESASPWVVNIVSGSGMSAEEAGGAMKWDSDGVRNMGSGFVISGDGLVVTNAHVVERFADGAVVITLDGGQKLKGKVQAMDRRFDLALLKVDVPPGHELPVAKIGRSVTLRAGEFVVAMGSPQGLSKSCTLGIVSATTRRRSELVADARTETIMSDSTDFIQTDAAIASGNSGGPLIDLDGRVIGINTLKLSGTDGVGFAIPIDTAWQVIEDLRTQGRVDRPQLGMRLVTTDNQKGKSSGVMILSVTPGGAADRAGLRFGDLITEFDGKAVTTTTEVLQLIGHQVGRAIPMTVVAAIPPVADPGHPPEESETPPPPPRRVTVVTESDLPRSPPAAANGSGSAAAGSGAGAGAGSGSGSAAAPSSSSSCSPSLPLHRERR</sequence>
<dbReference type="PROSITE" id="PS50106">
    <property type="entry name" value="PDZ"/>
    <property type="match status" value="1"/>
</dbReference>
<dbReference type="GO" id="GO:0004252">
    <property type="term" value="F:serine-type endopeptidase activity"/>
    <property type="evidence" value="ECO:0007669"/>
    <property type="project" value="InterPro"/>
</dbReference>
<dbReference type="InterPro" id="IPR009003">
    <property type="entry name" value="Peptidase_S1_PA"/>
</dbReference>
<dbReference type="SMART" id="SM00228">
    <property type="entry name" value="PDZ"/>
    <property type="match status" value="1"/>
</dbReference>
<dbReference type="InterPro" id="IPR001478">
    <property type="entry name" value="PDZ"/>
</dbReference>
<dbReference type="STRING" id="2880.D7G3E4"/>
<evidence type="ECO:0000313" key="6">
    <source>
        <dbReference type="EMBL" id="CBJ33538.1"/>
    </source>
</evidence>
<dbReference type="PANTHER" id="PTHR22939">
    <property type="entry name" value="SERINE PROTEASE FAMILY S1C HTRA-RELATED"/>
    <property type="match status" value="1"/>
</dbReference>
<evidence type="ECO:0000256" key="3">
    <source>
        <dbReference type="ARBA" id="ARBA00022801"/>
    </source>
</evidence>
<dbReference type="Gene3D" id="2.40.10.120">
    <property type="match status" value="1"/>
</dbReference>
<accession>D7G3E4</accession>
<evidence type="ECO:0000256" key="4">
    <source>
        <dbReference type="SAM" id="MobiDB-lite"/>
    </source>
</evidence>
<dbReference type="SUPFAM" id="SSF50494">
    <property type="entry name" value="Trypsin-like serine proteases"/>
    <property type="match status" value="1"/>
</dbReference>
<keyword evidence="2" id="KW-0645">Protease</keyword>
<feature type="compositionally biased region" description="Low complexity" evidence="4">
    <location>
        <begin position="475"/>
        <end position="487"/>
    </location>
</feature>
<dbReference type="GO" id="GO:0006508">
    <property type="term" value="P:proteolysis"/>
    <property type="evidence" value="ECO:0007669"/>
    <property type="project" value="UniProtKB-KW"/>
</dbReference>
<protein>
    <recommendedName>
        <fullName evidence="5">PDZ domain-containing protein</fullName>
    </recommendedName>
</protein>
<keyword evidence="3" id="KW-0378">Hydrolase</keyword>
<dbReference type="InterPro" id="IPR041489">
    <property type="entry name" value="PDZ_6"/>
</dbReference>
<dbReference type="InParanoid" id="D7G3E4"/>
<dbReference type="InterPro" id="IPR001940">
    <property type="entry name" value="Peptidase_S1C"/>
</dbReference>
<evidence type="ECO:0000256" key="1">
    <source>
        <dbReference type="ARBA" id="ARBA00010541"/>
    </source>
</evidence>
<feature type="compositionally biased region" description="Low complexity" evidence="4">
    <location>
        <begin position="107"/>
        <end position="117"/>
    </location>
</feature>
<reference evidence="6 7" key="1">
    <citation type="journal article" date="2010" name="Nature">
        <title>The Ectocarpus genome and the independent evolution of multicellularity in brown algae.</title>
        <authorList>
            <person name="Cock J.M."/>
            <person name="Sterck L."/>
            <person name="Rouze P."/>
            <person name="Scornet D."/>
            <person name="Allen A.E."/>
            <person name="Amoutzias G."/>
            <person name="Anthouard V."/>
            <person name="Artiguenave F."/>
            <person name="Aury J.M."/>
            <person name="Badger J.H."/>
            <person name="Beszteri B."/>
            <person name="Billiau K."/>
            <person name="Bonnet E."/>
            <person name="Bothwell J.H."/>
            <person name="Bowler C."/>
            <person name="Boyen C."/>
            <person name="Brownlee C."/>
            <person name="Carrano C.J."/>
            <person name="Charrier B."/>
            <person name="Cho G.Y."/>
            <person name="Coelho S.M."/>
            <person name="Collen J."/>
            <person name="Corre E."/>
            <person name="Da Silva C."/>
            <person name="Delage L."/>
            <person name="Delaroque N."/>
            <person name="Dittami S.M."/>
            <person name="Doulbeau S."/>
            <person name="Elias M."/>
            <person name="Farnham G."/>
            <person name="Gachon C.M."/>
            <person name="Gschloessl B."/>
            <person name="Heesch S."/>
            <person name="Jabbari K."/>
            <person name="Jubin C."/>
            <person name="Kawai H."/>
            <person name="Kimura K."/>
            <person name="Kloareg B."/>
            <person name="Kupper F.C."/>
            <person name="Lang D."/>
            <person name="Le Bail A."/>
            <person name="Leblanc C."/>
            <person name="Lerouge P."/>
            <person name="Lohr M."/>
            <person name="Lopez P.J."/>
            <person name="Martens C."/>
            <person name="Maumus F."/>
            <person name="Michel G."/>
            <person name="Miranda-Saavedra D."/>
            <person name="Morales J."/>
            <person name="Moreau H."/>
            <person name="Motomura T."/>
            <person name="Nagasato C."/>
            <person name="Napoli C.A."/>
            <person name="Nelson D.R."/>
            <person name="Nyvall-Collen P."/>
            <person name="Peters A.F."/>
            <person name="Pommier C."/>
            <person name="Potin P."/>
            <person name="Poulain J."/>
            <person name="Quesneville H."/>
            <person name="Read B."/>
            <person name="Rensing S.A."/>
            <person name="Ritter A."/>
            <person name="Rousvoal S."/>
            <person name="Samanta M."/>
            <person name="Samson G."/>
            <person name="Schroeder D.C."/>
            <person name="Segurens B."/>
            <person name="Strittmatter M."/>
            <person name="Tonon T."/>
            <person name="Tregear J.W."/>
            <person name="Valentin K."/>
            <person name="von Dassow P."/>
            <person name="Yamagishi T."/>
            <person name="Van de Peer Y."/>
            <person name="Wincker P."/>
        </authorList>
    </citation>
    <scope>NUCLEOTIDE SEQUENCE [LARGE SCALE GENOMIC DNA]</scope>
    <source>
        <strain evidence="7">Ec32 / CCAP1310/4</strain>
    </source>
</reference>
<dbReference type="OrthoDB" id="4217619at2759"/>
<feature type="region of interest" description="Disordered" evidence="4">
    <location>
        <begin position="1"/>
        <end position="34"/>
    </location>
</feature>
<evidence type="ECO:0000313" key="7">
    <source>
        <dbReference type="Proteomes" id="UP000002630"/>
    </source>
</evidence>
<dbReference type="PANTHER" id="PTHR22939:SF125">
    <property type="entry name" value="PROTEASE DO-LIKE 14-RELATED"/>
    <property type="match status" value="1"/>
</dbReference>
<name>D7G3E4_ECTSI</name>
<dbReference type="PRINTS" id="PR00834">
    <property type="entry name" value="PROTEASES2C"/>
</dbReference>
<dbReference type="SUPFAM" id="SSF50156">
    <property type="entry name" value="PDZ domain-like"/>
    <property type="match status" value="1"/>
</dbReference>
<dbReference type="eggNOG" id="KOG1320">
    <property type="taxonomic scope" value="Eukaryota"/>
</dbReference>
<feature type="compositionally biased region" description="Low complexity" evidence="4">
    <location>
        <begin position="22"/>
        <end position="34"/>
    </location>
</feature>
<feature type="region of interest" description="Disordered" evidence="4">
    <location>
        <begin position="440"/>
        <end position="521"/>
    </location>
</feature>
<feature type="compositionally biased region" description="Low complexity" evidence="4">
    <location>
        <begin position="499"/>
        <end position="513"/>
    </location>
</feature>
<feature type="region of interest" description="Disordered" evidence="4">
    <location>
        <begin position="107"/>
        <end position="127"/>
    </location>
</feature>
<organism evidence="6 7">
    <name type="scientific">Ectocarpus siliculosus</name>
    <name type="common">Brown alga</name>
    <name type="synonym">Conferva siliculosa</name>
    <dbReference type="NCBI Taxonomy" id="2880"/>
    <lineage>
        <taxon>Eukaryota</taxon>
        <taxon>Sar</taxon>
        <taxon>Stramenopiles</taxon>
        <taxon>Ochrophyta</taxon>
        <taxon>PX clade</taxon>
        <taxon>Phaeophyceae</taxon>
        <taxon>Ectocarpales</taxon>
        <taxon>Ectocarpaceae</taxon>
        <taxon>Ectocarpus</taxon>
    </lineage>
</organism>
<dbReference type="EMBL" id="FN649760">
    <property type="protein sequence ID" value="CBJ33538.1"/>
    <property type="molecule type" value="Genomic_DNA"/>
</dbReference>
<dbReference type="Pfam" id="PF13365">
    <property type="entry name" value="Trypsin_2"/>
    <property type="match status" value="1"/>
</dbReference>
<evidence type="ECO:0000256" key="2">
    <source>
        <dbReference type="ARBA" id="ARBA00022670"/>
    </source>
</evidence>
<keyword evidence="7" id="KW-1185">Reference proteome</keyword>
<feature type="compositionally biased region" description="Gly residues" evidence="4">
    <location>
        <begin position="488"/>
        <end position="498"/>
    </location>
</feature>
<dbReference type="Gene3D" id="2.30.42.10">
    <property type="match status" value="1"/>
</dbReference>
<dbReference type="InterPro" id="IPR036034">
    <property type="entry name" value="PDZ_sf"/>
</dbReference>
<comment type="similarity">
    <text evidence="1">Belongs to the peptidase S1C family.</text>
</comment>
<feature type="domain" description="PDZ" evidence="5">
    <location>
        <begin position="350"/>
        <end position="423"/>
    </location>
</feature>
<dbReference type="AlphaFoldDB" id="D7G3E4"/>